<evidence type="ECO:0000313" key="2">
    <source>
        <dbReference type="EMBL" id="PZR18735.1"/>
    </source>
</evidence>
<accession>A0A2W5U513</accession>
<gene>
    <name evidence="1" type="primary">gatC</name>
    <name evidence="2" type="ORF">DI536_02325</name>
</gene>
<keyword evidence="1" id="KW-0648">Protein biosynthesis</keyword>
<comment type="function">
    <text evidence="1">Allows the formation of correctly charged Asn-tRNA(Asn) or Gln-tRNA(Gln) through the transamidation of misacylated Asp-tRNA(Asn) or Glu-tRNA(Gln) in organisms which lack either or both of asparaginyl-tRNA or glutaminyl-tRNA synthetases. The reaction takes place in the presence of glutamine and ATP through an activated phospho-Asp-tRNA(Asn) or phospho-Glu-tRNA(Gln).</text>
</comment>
<keyword evidence="1" id="KW-0547">Nucleotide-binding</keyword>
<dbReference type="PANTHER" id="PTHR15004">
    <property type="entry name" value="GLUTAMYL-TRNA(GLN) AMIDOTRANSFERASE SUBUNIT C, MITOCHONDRIAL"/>
    <property type="match status" value="1"/>
</dbReference>
<comment type="caution">
    <text evidence="2">The sequence shown here is derived from an EMBL/GenBank/DDBJ whole genome shotgun (WGS) entry which is preliminary data.</text>
</comment>
<proteinExistence type="inferred from homology"/>
<dbReference type="GO" id="GO:0005524">
    <property type="term" value="F:ATP binding"/>
    <property type="evidence" value="ECO:0007669"/>
    <property type="project" value="UniProtKB-KW"/>
</dbReference>
<comment type="catalytic activity">
    <reaction evidence="1">
        <text>L-glutamyl-tRNA(Gln) + L-glutamine + ATP + H2O = L-glutaminyl-tRNA(Gln) + L-glutamate + ADP + phosphate + H(+)</text>
        <dbReference type="Rhea" id="RHEA:17521"/>
        <dbReference type="Rhea" id="RHEA-COMP:9681"/>
        <dbReference type="Rhea" id="RHEA-COMP:9684"/>
        <dbReference type="ChEBI" id="CHEBI:15377"/>
        <dbReference type="ChEBI" id="CHEBI:15378"/>
        <dbReference type="ChEBI" id="CHEBI:29985"/>
        <dbReference type="ChEBI" id="CHEBI:30616"/>
        <dbReference type="ChEBI" id="CHEBI:43474"/>
        <dbReference type="ChEBI" id="CHEBI:58359"/>
        <dbReference type="ChEBI" id="CHEBI:78520"/>
        <dbReference type="ChEBI" id="CHEBI:78521"/>
        <dbReference type="ChEBI" id="CHEBI:456216"/>
    </reaction>
</comment>
<comment type="subunit">
    <text evidence="1">Heterotrimer of A, B and C subunits.</text>
</comment>
<keyword evidence="1" id="KW-0436">Ligase</keyword>
<dbReference type="HAMAP" id="MF_00122">
    <property type="entry name" value="GatC"/>
    <property type="match status" value="1"/>
</dbReference>
<dbReference type="NCBIfam" id="TIGR00135">
    <property type="entry name" value="gatC"/>
    <property type="match status" value="1"/>
</dbReference>
<dbReference type="SUPFAM" id="SSF141000">
    <property type="entry name" value="Glu-tRNAGln amidotransferase C subunit"/>
    <property type="match status" value="1"/>
</dbReference>
<dbReference type="EC" id="6.3.5.-" evidence="1"/>
<dbReference type="EMBL" id="QFQP01000001">
    <property type="protein sequence ID" value="PZR18735.1"/>
    <property type="molecule type" value="Genomic_DNA"/>
</dbReference>
<dbReference type="PANTHER" id="PTHR15004:SF0">
    <property type="entry name" value="GLUTAMYL-TRNA(GLN) AMIDOTRANSFERASE SUBUNIT C, MITOCHONDRIAL"/>
    <property type="match status" value="1"/>
</dbReference>
<comment type="catalytic activity">
    <reaction evidence="1">
        <text>L-aspartyl-tRNA(Asn) + L-glutamine + ATP + H2O = L-asparaginyl-tRNA(Asn) + L-glutamate + ADP + phosphate + 2 H(+)</text>
        <dbReference type="Rhea" id="RHEA:14513"/>
        <dbReference type="Rhea" id="RHEA-COMP:9674"/>
        <dbReference type="Rhea" id="RHEA-COMP:9677"/>
        <dbReference type="ChEBI" id="CHEBI:15377"/>
        <dbReference type="ChEBI" id="CHEBI:15378"/>
        <dbReference type="ChEBI" id="CHEBI:29985"/>
        <dbReference type="ChEBI" id="CHEBI:30616"/>
        <dbReference type="ChEBI" id="CHEBI:43474"/>
        <dbReference type="ChEBI" id="CHEBI:58359"/>
        <dbReference type="ChEBI" id="CHEBI:78515"/>
        <dbReference type="ChEBI" id="CHEBI:78516"/>
        <dbReference type="ChEBI" id="CHEBI:456216"/>
    </reaction>
</comment>
<dbReference type="Gene3D" id="1.10.20.60">
    <property type="entry name" value="Glu-tRNAGln amidotransferase C subunit, N-terminal domain"/>
    <property type="match status" value="1"/>
</dbReference>
<sequence>MKLDTAQVRHVAKLARLALSPEEEATFGAQLSQVLEAVESLAAIDCTGVPPTVFAVNSVAHTRPDEARDELPVNEALANAPQKVGTSFAIPKVIE</sequence>
<keyword evidence="1" id="KW-0067">ATP-binding</keyword>
<dbReference type="InterPro" id="IPR036113">
    <property type="entry name" value="Asp/Glu-ADT_sf_sub_c"/>
</dbReference>
<name>A0A2W5U513_9BACT</name>
<evidence type="ECO:0000256" key="1">
    <source>
        <dbReference type="HAMAP-Rule" id="MF_00122"/>
    </source>
</evidence>
<dbReference type="GO" id="GO:0070681">
    <property type="term" value="P:glutaminyl-tRNAGln biosynthesis via transamidation"/>
    <property type="evidence" value="ECO:0007669"/>
    <property type="project" value="TreeGrafter"/>
</dbReference>
<dbReference type="GO" id="GO:0006412">
    <property type="term" value="P:translation"/>
    <property type="evidence" value="ECO:0007669"/>
    <property type="project" value="UniProtKB-UniRule"/>
</dbReference>
<dbReference type="GO" id="GO:0006450">
    <property type="term" value="P:regulation of translational fidelity"/>
    <property type="evidence" value="ECO:0007669"/>
    <property type="project" value="InterPro"/>
</dbReference>
<evidence type="ECO:0000313" key="3">
    <source>
        <dbReference type="Proteomes" id="UP000249061"/>
    </source>
</evidence>
<protein>
    <recommendedName>
        <fullName evidence="1">Aspartyl/glutamyl-tRNA(Asn/Gln) amidotransferase subunit C</fullName>
        <shortName evidence="1">Asp/Glu-ADT subunit C</shortName>
        <ecNumber evidence="1">6.3.5.-</ecNumber>
    </recommendedName>
</protein>
<keyword evidence="2" id="KW-0808">Transferase</keyword>
<dbReference type="GO" id="GO:0050567">
    <property type="term" value="F:glutaminyl-tRNA synthase (glutamine-hydrolyzing) activity"/>
    <property type="evidence" value="ECO:0007669"/>
    <property type="project" value="UniProtKB-UniRule"/>
</dbReference>
<organism evidence="2 3">
    <name type="scientific">Archangium gephyra</name>
    <dbReference type="NCBI Taxonomy" id="48"/>
    <lineage>
        <taxon>Bacteria</taxon>
        <taxon>Pseudomonadati</taxon>
        <taxon>Myxococcota</taxon>
        <taxon>Myxococcia</taxon>
        <taxon>Myxococcales</taxon>
        <taxon>Cystobacterineae</taxon>
        <taxon>Archangiaceae</taxon>
        <taxon>Archangium</taxon>
    </lineage>
</organism>
<comment type="similarity">
    <text evidence="1">Belongs to the GatC family.</text>
</comment>
<dbReference type="Proteomes" id="UP000249061">
    <property type="component" value="Unassembled WGS sequence"/>
</dbReference>
<dbReference type="GO" id="GO:0016740">
    <property type="term" value="F:transferase activity"/>
    <property type="evidence" value="ECO:0007669"/>
    <property type="project" value="UniProtKB-KW"/>
</dbReference>
<dbReference type="InterPro" id="IPR003837">
    <property type="entry name" value="GatC"/>
</dbReference>
<dbReference type="GO" id="GO:0050566">
    <property type="term" value="F:asparaginyl-tRNA synthase (glutamine-hydrolyzing) activity"/>
    <property type="evidence" value="ECO:0007669"/>
    <property type="project" value="RHEA"/>
</dbReference>
<dbReference type="Pfam" id="PF02686">
    <property type="entry name" value="GatC"/>
    <property type="match status" value="1"/>
</dbReference>
<reference evidence="2 3" key="1">
    <citation type="submission" date="2017-08" db="EMBL/GenBank/DDBJ databases">
        <title>Infants hospitalized years apart are colonized by the same room-sourced microbial strains.</title>
        <authorList>
            <person name="Brooks B."/>
            <person name="Olm M.R."/>
            <person name="Firek B.A."/>
            <person name="Baker R."/>
            <person name="Thomas B.C."/>
            <person name="Morowitz M.J."/>
            <person name="Banfield J.F."/>
        </authorList>
    </citation>
    <scope>NUCLEOTIDE SEQUENCE [LARGE SCALE GENOMIC DNA]</scope>
    <source>
        <strain evidence="2">S2_003_000_R2_14</strain>
    </source>
</reference>
<dbReference type="AlphaFoldDB" id="A0A2W5U513"/>